<keyword evidence="2" id="KW-0443">Lipid metabolism</keyword>
<feature type="domain" description="AB hydrolase-1" evidence="4">
    <location>
        <begin position="23"/>
        <end position="130"/>
    </location>
</feature>
<reference evidence="6" key="1">
    <citation type="journal article" date="2020" name="Nat. Commun.">
        <title>Genome sequence of the cluster root forming white lupin.</title>
        <authorList>
            <person name="Hufnagel B."/>
            <person name="Marques A."/>
            <person name="Soriano A."/>
            <person name="Marques L."/>
            <person name="Divol F."/>
            <person name="Doumas P."/>
            <person name="Sallet E."/>
            <person name="Mancinotti D."/>
            <person name="Carrere S."/>
            <person name="Marande W."/>
            <person name="Arribat S."/>
            <person name="Keller J."/>
            <person name="Huneau C."/>
            <person name="Blein T."/>
            <person name="Aime D."/>
            <person name="Laguerre M."/>
            <person name="Taylor J."/>
            <person name="Schubert V."/>
            <person name="Nelson M."/>
            <person name="Geu-Flores F."/>
            <person name="Crespi M."/>
            <person name="Gallardo-Guerrero K."/>
            <person name="Delaux P.-M."/>
            <person name="Salse J."/>
            <person name="Berges H."/>
            <person name="Guyot R."/>
            <person name="Gouzy J."/>
            <person name="Peret B."/>
        </authorList>
    </citation>
    <scope>NUCLEOTIDE SEQUENCE [LARGE SCALE GENOMIC DNA]</scope>
    <source>
        <strain evidence="6">cv. Amiga</strain>
    </source>
</reference>
<comment type="caution">
    <text evidence="5">The sequence shown here is derived from an EMBL/GenBank/DDBJ whole genome shotgun (WGS) entry which is preliminary data.</text>
</comment>
<dbReference type="Pfam" id="PF00561">
    <property type="entry name" value="Abhydrolase_1"/>
    <property type="match status" value="1"/>
</dbReference>
<sequence>MYLVQDSNTWFANSPGQDLPFILADNGYDVWLSNTRGTTFSRRHVSLDPSNREFWNWTWDEVVAYDLPAVFDYVSNETGQKVNYIGHSVGTLTALISFSEGKFVNQMKSSVLLGPIAYLSHMTTKLGVVAATLFLDEVLKTCLYYCQIIYFIYTVLCICSLIRLRRGLLLKKYI</sequence>
<keyword evidence="1" id="KW-0442">Lipid degradation</keyword>
<evidence type="ECO:0000313" key="6">
    <source>
        <dbReference type="Proteomes" id="UP000447434"/>
    </source>
</evidence>
<name>A0A6A4PC23_LUPAL</name>
<feature type="transmembrane region" description="Helical" evidence="3">
    <location>
        <begin position="111"/>
        <end position="135"/>
    </location>
</feature>
<dbReference type="GO" id="GO:0016042">
    <property type="term" value="P:lipid catabolic process"/>
    <property type="evidence" value="ECO:0007669"/>
    <property type="project" value="UniProtKB-KW"/>
</dbReference>
<proteinExistence type="predicted"/>
<gene>
    <name evidence="5" type="ORF">Lalb_Chr14g0363311</name>
</gene>
<evidence type="ECO:0000256" key="3">
    <source>
        <dbReference type="SAM" id="Phobius"/>
    </source>
</evidence>
<keyword evidence="3" id="KW-1133">Transmembrane helix</keyword>
<keyword evidence="3" id="KW-0472">Membrane</keyword>
<organism evidence="5 6">
    <name type="scientific">Lupinus albus</name>
    <name type="common">White lupine</name>
    <name type="synonym">Lupinus termis</name>
    <dbReference type="NCBI Taxonomy" id="3870"/>
    <lineage>
        <taxon>Eukaryota</taxon>
        <taxon>Viridiplantae</taxon>
        <taxon>Streptophyta</taxon>
        <taxon>Embryophyta</taxon>
        <taxon>Tracheophyta</taxon>
        <taxon>Spermatophyta</taxon>
        <taxon>Magnoliopsida</taxon>
        <taxon>eudicotyledons</taxon>
        <taxon>Gunneridae</taxon>
        <taxon>Pentapetalae</taxon>
        <taxon>rosids</taxon>
        <taxon>fabids</taxon>
        <taxon>Fabales</taxon>
        <taxon>Fabaceae</taxon>
        <taxon>Papilionoideae</taxon>
        <taxon>50 kb inversion clade</taxon>
        <taxon>genistoids sensu lato</taxon>
        <taxon>core genistoids</taxon>
        <taxon>Genisteae</taxon>
        <taxon>Lupinus</taxon>
    </lineage>
</organism>
<dbReference type="InterPro" id="IPR000073">
    <property type="entry name" value="AB_hydrolase_1"/>
</dbReference>
<dbReference type="OrthoDB" id="1420185at2759"/>
<protein>
    <submittedName>
        <fullName evidence="5">Putative triacylglycerol lipase</fullName>
    </submittedName>
</protein>
<evidence type="ECO:0000256" key="2">
    <source>
        <dbReference type="ARBA" id="ARBA00023098"/>
    </source>
</evidence>
<keyword evidence="6" id="KW-1185">Reference proteome</keyword>
<evidence type="ECO:0000313" key="5">
    <source>
        <dbReference type="EMBL" id="KAE9599541.1"/>
    </source>
</evidence>
<dbReference type="InterPro" id="IPR029058">
    <property type="entry name" value="AB_hydrolase_fold"/>
</dbReference>
<keyword evidence="3" id="KW-0812">Transmembrane</keyword>
<dbReference type="Proteomes" id="UP000447434">
    <property type="component" value="Chromosome 14"/>
</dbReference>
<dbReference type="AlphaFoldDB" id="A0A6A4PC23"/>
<dbReference type="SUPFAM" id="SSF53474">
    <property type="entry name" value="alpha/beta-Hydrolases"/>
    <property type="match status" value="1"/>
</dbReference>
<dbReference type="PANTHER" id="PTHR11005">
    <property type="entry name" value="LYSOSOMAL ACID LIPASE-RELATED"/>
    <property type="match status" value="1"/>
</dbReference>
<evidence type="ECO:0000256" key="1">
    <source>
        <dbReference type="ARBA" id="ARBA00022963"/>
    </source>
</evidence>
<dbReference type="Gene3D" id="3.40.50.1820">
    <property type="entry name" value="alpha/beta hydrolase"/>
    <property type="match status" value="1"/>
</dbReference>
<accession>A0A6A4PC23</accession>
<evidence type="ECO:0000259" key="4">
    <source>
        <dbReference type="Pfam" id="PF00561"/>
    </source>
</evidence>
<dbReference type="EMBL" id="WOCE01000014">
    <property type="protein sequence ID" value="KAE9599541.1"/>
    <property type="molecule type" value="Genomic_DNA"/>
</dbReference>
<feature type="transmembrane region" description="Helical" evidence="3">
    <location>
        <begin position="147"/>
        <end position="164"/>
    </location>
</feature>